<dbReference type="EMBL" id="JAAMPC010000002">
    <property type="protein sequence ID" value="KAG2325090.1"/>
    <property type="molecule type" value="Genomic_DNA"/>
</dbReference>
<keyword evidence="2" id="KW-1185">Reference proteome</keyword>
<proteinExistence type="predicted"/>
<dbReference type="AlphaFoldDB" id="A0A8X8B7F1"/>
<evidence type="ECO:0000313" key="2">
    <source>
        <dbReference type="Proteomes" id="UP000886595"/>
    </source>
</evidence>
<gene>
    <name evidence="1" type="ORF">Bca52824_007818</name>
</gene>
<accession>A0A8X8B7F1</accession>
<evidence type="ECO:0000313" key="1">
    <source>
        <dbReference type="EMBL" id="KAG2325090.1"/>
    </source>
</evidence>
<dbReference type="Proteomes" id="UP000886595">
    <property type="component" value="Unassembled WGS sequence"/>
</dbReference>
<protein>
    <submittedName>
        <fullName evidence="1">Uncharacterized protein</fullName>
    </submittedName>
</protein>
<organism evidence="1 2">
    <name type="scientific">Brassica carinata</name>
    <name type="common">Ethiopian mustard</name>
    <name type="synonym">Abyssinian cabbage</name>
    <dbReference type="NCBI Taxonomy" id="52824"/>
    <lineage>
        <taxon>Eukaryota</taxon>
        <taxon>Viridiplantae</taxon>
        <taxon>Streptophyta</taxon>
        <taxon>Embryophyta</taxon>
        <taxon>Tracheophyta</taxon>
        <taxon>Spermatophyta</taxon>
        <taxon>Magnoliopsida</taxon>
        <taxon>eudicotyledons</taxon>
        <taxon>Gunneridae</taxon>
        <taxon>Pentapetalae</taxon>
        <taxon>rosids</taxon>
        <taxon>malvids</taxon>
        <taxon>Brassicales</taxon>
        <taxon>Brassicaceae</taxon>
        <taxon>Brassiceae</taxon>
        <taxon>Brassica</taxon>
    </lineage>
</organism>
<comment type="caution">
    <text evidence="1">The sequence shown here is derived from an EMBL/GenBank/DDBJ whole genome shotgun (WGS) entry which is preliminary data.</text>
</comment>
<reference evidence="1 2" key="1">
    <citation type="submission" date="2020-02" db="EMBL/GenBank/DDBJ databases">
        <authorList>
            <person name="Ma Q."/>
            <person name="Huang Y."/>
            <person name="Song X."/>
            <person name="Pei D."/>
        </authorList>
    </citation>
    <scope>NUCLEOTIDE SEQUENCE [LARGE SCALE GENOMIC DNA]</scope>
    <source>
        <strain evidence="1">Sxm20200214</strain>
        <tissue evidence="1">Leaf</tissue>
    </source>
</reference>
<sequence length="148" mass="17009">MFTGLMLSYVKCCYRLEDGNFTNKTYGLGIDGLFYVFDAVYGDRSLMSSKICHQPKNLTSTNVRKIQRVAWSLLMLEDYSPVALVEKANQTSSCRGYERSLLFVEVNLSTKFPLCERYFSLGFKVKKYCRFPNSLFSCVMVCLGLIYL</sequence>
<name>A0A8X8B7F1_BRACI</name>